<feature type="non-terminal residue" evidence="8">
    <location>
        <position position="1"/>
    </location>
</feature>
<dbReference type="SUPFAM" id="SSF49879">
    <property type="entry name" value="SMAD/FHA domain"/>
    <property type="match status" value="1"/>
</dbReference>
<keyword evidence="8" id="KW-0418">Kinase</keyword>
<dbReference type="GO" id="GO:0005524">
    <property type="term" value="F:ATP binding"/>
    <property type="evidence" value="ECO:0007669"/>
    <property type="project" value="UniProtKB-UniRule"/>
</dbReference>
<dbReference type="PANTHER" id="PTHR24347">
    <property type="entry name" value="SERINE/THREONINE-PROTEIN KINASE"/>
    <property type="match status" value="1"/>
</dbReference>
<evidence type="ECO:0000256" key="5">
    <source>
        <dbReference type="RuleBase" id="RU000304"/>
    </source>
</evidence>
<dbReference type="SMART" id="SM00240">
    <property type="entry name" value="FHA"/>
    <property type="match status" value="1"/>
</dbReference>
<dbReference type="Pfam" id="PF00069">
    <property type="entry name" value="Pkinase"/>
    <property type="match status" value="1"/>
</dbReference>
<accession>A0A1Y2F1F9</accession>
<dbReference type="EMBL" id="MCFI01000019">
    <property type="protein sequence ID" value="ORY77690.1"/>
    <property type="molecule type" value="Genomic_DNA"/>
</dbReference>
<dbReference type="Gene3D" id="1.10.510.10">
    <property type="entry name" value="Transferase(Phosphotransferase) domain 1"/>
    <property type="match status" value="1"/>
</dbReference>
<keyword evidence="3 4" id="KW-0067">ATP-binding</keyword>
<comment type="similarity">
    <text evidence="1">Belongs to the protein kinase superfamily. CAMK Ser/Thr protein kinase family. CHEK2 subfamily.</text>
</comment>
<protein>
    <submittedName>
        <fullName evidence="8">Kinase-like domain-containing protein</fullName>
    </submittedName>
</protein>
<gene>
    <name evidence="8" type="ORF">BCR37DRAFT_334305</name>
</gene>
<dbReference type="InterPro" id="IPR011009">
    <property type="entry name" value="Kinase-like_dom_sf"/>
</dbReference>
<evidence type="ECO:0000256" key="4">
    <source>
        <dbReference type="PROSITE-ProRule" id="PRU10141"/>
    </source>
</evidence>
<dbReference type="Pfam" id="PF00498">
    <property type="entry name" value="FHA"/>
    <property type="match status" value="1"/>
</dbReference>
<keyword evidence="8" id="KW-0808">Transferase</keyword>
<dbReference type="CDD" id="cd05117">
    <property type="entry name" value="STKc_CAMK"/>
    <property type="match status" value="1"/>
</dbReference>
<evidence type="ECO:0000313" key="8">
    <source>
        <dbReference type="EMBL" id="ORY77690.1"/>
    </source>
</evidence>
<dbReference type="PROSITE" id="PS50011">
    <property type="entry name" value="PROTEIN_KINASE_DOM"/>
    <property type="match status" value="1"/>
</dbReference>
<dbReference type="AlphaFoldDB" id="A0A1Y2F1F9"/>
<dbReference type="OMA" id="FVHDNSF"/>
<keyword evidence="9" id="KW-1185">Reference proteome</keyword>
<proteinExistence type="inferred from homology"/>
<dbReference type="InterPro" id="IPR000719">
    <property type="entry name" value="Prot_kinase_dom"/>
</dbReference>
<dbReference type="SUPFAM" id="SSF56112">
    <property type="entry name" value="Protein kinase-like (PK-like)"/>
    <property type="match status" value="1"/>
</dbReference>
<keyword evidence="2 4" id="KW-0547">Nucleotide-binding</keyword>
<dbReference type="PROSITE" id="PS00107">
    <property type="entry name" value="PROTEIN_KINASE_ATP"/>
    <property type="match status" value="1"/>
</dbReference>
<dbReference type="RefSeq" id="XP_040723075.1">
    <property type="nucleotide sequence ID" value="XM_040867139.1"/>
</dbReference>
<dbReference type="InterPro" id="IPR008984">
    <property type="entry name" value="SMAD_FHA_dom_sf"/>
</dbReference>
<evidence type="ECO:0000259" key="6">
    <source>
        <dbReference type="PROSITE" id="PS50006"/>
    </source>
</evidence>
<dbReference type="Proteomes" id="UP000193685">
    <property type="component" value="Unassembled WGS sequence"/>
</dbReference>
<dbReference type="PROSITE" id="PS00108">
    <property type="entry name" value="PROTEIN_KINASE_ST"/>
    <property type="match status" value="1"/>
</dbReference>
<evidence type="ECO:0000256" key="1">
    <source>
        <dbReference type="ARBA" id="ARBA00005575"/>
    </source>
</evidence>
<name>A0A1Y2F1F9_PROLT</name>
<evidence type="ECO:0000259" key="7">
    <source>
        <dbReference type="PROSITE" id="PS50011"/>
    </source>
</evidence>
<organism evidence="8 9">
    <name type="scientific">Protomyces lactucae-debilis</name>
    <dbReference type="NCBI Taxonomy" id="2754530"/>
    <lineage>
        <taxon>Eukaryota</taxon>
        <taxon>Fungi</taxon>
        <taxon>Dikarya</taxon>
        <taxon>Ascomycota</taxon>
        <taxon>Taphrinomycotina</taxon>
        <taxon>Taphrinomycetes</taxon>
        <taxon>Taphrinales</taxon>
        <taxon>Protomycetaceae</taxon>
        <taxon>Protomyces</taxon>
    </lineage>
</organism>
<evidence type="ECO:0000256" key="3">
    <source>
        <dbReference type="ARBA" id="ARBA00022840"/>
    </source>
</evidence>
<feature type="domain" description="Protein kinase" evidence="7">
    <location>
        <begin position="143"/>
        <end position="409"/>
    </location>
</feature>
<dbReference type="SMART" id="SM00220">
    <property type="entry name" value="S_TKc"/>
    <property type="match status" value="1"/>
</dbReference>
<comment type="caution">
    <text evidence="8">The sequence shown here is derived from an EMBL/GenBank/DDBJ whole genome shotgun (WGS) entry which is preliminary data.</text>
</comment>
<dbReference type="InterPro" id="IPR017441">
    <property type="entry name" value="Protein_kinase_ATP_BS"/>
</dbReference>
<reference evidence="8 9" key="1">
    <citation type="submission" date="2016-07" db="EMBL/GenBank/DDBJ databases">
        <title>Pervasive Adenine N6-methylation of Active Genes in Fungi.</title>
        <authorList>
            <consortium name="DOE Joint Genome Institute"/>
            <person name="Mondo S.J."/>
            <person name="Dannebaum R.O."/>
            <person name="Kuo R.C."/>
            <person name="Labutti K."/>
            <person name="Haridas S."/>
            <person name="Kuo A."/>
            <person name="Salamov A."/>
            <person name="Ahrendt S.R."/>
            <person name="Lipzen A."/>
            <person name="Sullivan W."/>
            <person name="Andreopoulos W.B."/>
            <person name="Clum A."/>
            <person name="Lindquist E."/>
            <person name="Daum C."/>
            <person name="Ramamoorthy G.K."/>
            <person name="Gryganskyi A."/>
            <person name="Culley D."/>
            <person name="Magnuson J.K."/>
            <person name="James T.Y."/>
            <person name="O'Malley M.A."/>
            <person name="Stajich J.E."/>
            <person name="Spatafora J.W."/>
            <person name="Visel A."/>
            <person name="Grigoriev I.V."/>
        </authorList>
    </citation>
    <scope>NUCLEOTIDE SEQUENCE [LARGE SCALE GENOMIC DNA]</scope>
    <source>
        <strain evidence="8 9">12-1054</strain>
    </source>
</reference>
<evidence type="ECO:0000313" key="9">
    <source>
        <dbReference type="Proteomes" id="UP000193685"/>
    </source>
</evidence>
<feature type="non-terminal residue" evidence="8">
    <location>
        <position position="409"/>
    </location>
</feature>
<feature type="binding site" evidence="4">
    <location>
        <position position="172"/>
    </location>
    <ligand>
        <name>ATP</name>
        <dbReference type="ChEBI" id="CHEBI:30616"/>
    </ligand>
</feature>
<dbReference type="InterPro" id="IPR000253">
    <property type="entry name" value="FHA_dom"/>
</dbReference>
<dbReference type="PROSITE" id="PS50006">
    <property type="entry name" value="FHA_DOMAIN"/>
    <property type="match status" value="1"/>
</dbReference>
<dbReference type="GO" id="GO:0004674">
    <property type="term" value="F:protein serine/threonine kinase activity"/>
    <property type="evidence" value="ECO:0007669"/>
    <property type="project" value="UniProtKB-KW"/>
</dbReference>
<dbReference type="STRING" id="56484.A0A1Y2F1F9"/>
<dbReference type="OrthoDB" id="10252171at2759"/>
<dbReference type="InterPro" id="IPR008271">
    <property type="entry name" value="Ser/Thr_kinase_AS"/>
</dbReference>
<feature type="domain" description="FHA" evidence="6">
    <location>
        <begin position="30"/>
        <end position="90"/>
    </location>
</feature>
<dbReference type="FunFam" id="1.10.510.10:FF:000571">
    <property type="entry name" value="Maternal embryonic leucine zipper kinase"/>
    <property type="match status" value="1"/>
</dbReference>
<keyword evidence="5" id="KW-0723">Serine/threonine-protein kinase</keyword>
<dbReference type="Gene3D" id="2.60.200.20">
    <property type="match status" value="1"/>
</dbReference>
<dbReference type="GeneID" id="63783738"/>
<dbReference type="FunFam" id="3.30.200.20:FF:000042">
    <property type="entry name" value="Aurora kinase A"/>
    <property type="match status" value="1"/>
</dbReference>
<sequence length="409" mass="46124">ESVFARFVSTVNISRIETVVLPRREPGYIYTFGRHPSCDFKLPGNRFSNIHFQVWEERDHSHYSRYGDDTTHVMIKDVSTNGTYINQARMGKHVSTVLNNNDEIAAGVGVEADEVRFIVQLPVQSRLTTSVAGGEASVHMQKYDIRQVLGKGAFATVRVAIERSTGIKYAIKILNQRKLAITKSSTKATELFRREIDILANANHPNVVKYVDMWSDELEIFLVIEFLPGGDLMDYIIRRERLPEHETVHIVTQLLDALVYCHSRGITHRDIKPENILLTTDNPPVAKLTDFGLAKMVEPGTFLKTFCGTLTYVAPEVISLHGRIEGAYSSAVDMWSLGCVTFIMVAGSMPFVAEGQEEMMRVIQTGQFDEEKLDEVEISGPGLDFIESLLVVEPRHRMQGERALQHAWI</sequence>
<evidence type="ECO:0000256" key="2">
    <source>
        <dbReference type="ARBA" id="ARBA00022741"/>
    </source>
</evidence>